<dbReference type="Pfam" id="PF04307">
    <property type="entry name" value="YdjM"/>
    <property type="match status" value="1"/>
</dbReference>
<reference evidence="5" key="2">
    <citation type="submission" date="2016-11" db="EMBL/GenBank/DDBJ databases">
        <authorList>
            <person name="Varghese N."/>
            <person name="Submissions S."/>
        </authorList>
    </citation>
    <scope>NUCLEOTIDE SEQUENCE [LARGE SCALE GENOMIC DNA]</scope>
    <source>
        <strain evidence="5">DX253</strain>
    </source>
</reference>
<dbReference type="Proteomes" id="UP000003751">
    <property type="component" value="Unassembled WGS sequence"/>
</dbReference>
<evidence type="ECO:0000313" key="3">
    <source>
        <dbReference type="EMBL" id="SHL09344.1"/>
    </source>
</evidence>
<accession>E7QVK9</accession>
<name>E7QVK9_HALPU</name>
<evidence type="ECO:0000313" key="5">
    <source>
        <dbReference type="Proteomes" id="UP000184203"/>
    </source>
</evidence>
<keyword evidence="1" id="KW-0812">Transmembrane</keyword>
<dbReference type="STRING" id="797209.GCA_000376445_03363"/>
<reference evidence="3" key="3">
    <citation type="submission" date="2016-11" db="EMBL/GenBank/DDBJ databases">
        <authorList>
            <person name="Jaros S."/>
            <person name="Januszkiewicz K."/>
            <person name="Wedrychowicz H."/>
        </authorList>
    </citation>
    <scope>NUCLEOTIDE SEQUENCE [LARGE SCALE GENOMIC DNA]</scope>
    <source>
        <strain evidence="3">DX253</strain>
    </source>
</reference>
<keyword evidence="1" id="KW-0472">Membrane</keyword>
<dbReference type="Proteomes" id="UP000184203">
    <property type="component" value="Unassembled WGS sequence"/>
</dbReference>
<keyword evidence="2" id="KW-0378">Hydrolase</keyword>
<feature type="transmembrane region" description="Helical" evidence="1">
    <location>
        <begin position="60"/>
        <end position="79"/>
    </location>
</feature>
<sequence length="177" mass="18847">MWPWGHLAVGYLAYSGLRRTRTTRPPTGTDVIALVVGTQFPDLVDKPLAWWVGVLPTGRSLAHSLLTASVLLAVTYGICRRNGHRSRWAAFAVGYVSHPFADVLLTVLAGGYGRATFLLWPILPLSSPASGPSVVGVPGDFPIELSLVVAAVYVWLADGAPGVASVLPLGSDPHRER</sequence>
<feature type="transmembrane region" description="Helical" evidence="1">
    <location>
        <begin position="100"/>
        <end position="123"/>
    </location>
</feature>
<evidence type="ECO:0000313" key="4">
    <source>
        <dbReference type="Proteomes" id="UP000003751"/>
    </source>
</evidence>
<dbReference type="EMBL" id="AEMG01000015">
    <property type="protein sequence ID" value="EFW91272.1"/>
    <property type="molecule type" value="Genomic_DNA"/>
</dbReference>
<dbReference type="GO" id="GO:0016787">
    <property type="term" value="F:hydrolase activity"/>
    <property type="evidence" value="ECO:0007669"/>
    <property type="project" value="UniProtKB-KW"/>
</dbReference>
<keyword evidence="5" id="KW-1185">Reference proteome</keyword>
<dbReference type="eggNOG" id="arCOG03392">
    <property type="taxonomic scope" value="Archaea"/>
</dbReference>
<dbReference type="InterPro" id="IPR007404">
    <property type="entry name" value="YdjM-like"/>
</dbReference>
<dbReference type="AlphaFoldDB" id="E7QVK9"/>
<dbReference type="OrthoDB" id="206308at2157"/>
<dbReference type="RefSeq" id="WP_007980893.1">
    <property type="nucleotide sequence ID" value="NZ_AEMG01000015.1"/>
</dbReference>
<proteinExistence type="predicted"/>
<evidence type="ECO:0000256" key="1">
    <source>
        <dbReference type="SAM" id="Phobius"/>
    </source>
</evidence>
<dbReference type="EMBL" id="FRAN01000004">
    <property type="protein sequence ID" value="SHL09344.1"/>
    <property type="molecule type" value="Genomic_DNA"/>
</dbReference>
<gene>
    <name evidence="3" type="ORF">SAMN05444342_2999</name>
    <name evidence="2" type="ORF">ZOD2009_14226</name>
</gene>
<evidence type="ECO:0000313" key="2">
    <source>
        <dbReference type="EMBL" id="EFW91272.1"/>
    </source>
</evidence>
<protein>
    <submittedName>
        <fullName evidence="3">LexA-binding, inner membrane-associated putative hydrolase</fullName>
    </submittedName>
    <submittedName>
        <fullName evidence="2">Membrane-bound metal-dependent hydrolase</fullName>
    </submittedName>
</protein>
<organism evidence="2 4">
    <name type="scientific">Haladaptatus paucihalophilus DX253</name>
    <dbReference type="NCBI Taxonomy" id="797209"/>
    <lineage>
        <taxon>Archaea</taxon>
        <taxon>Methanobacteriati</taxon>
        <taxon>Methanobacteriota</taxon>
        <taxon>Stenosarchaea group</taxon>
        <taxon>Halobacteria</taxon>
        <taxon>Halobacteriales</taxon>
        <taxon>Haladaptataceae</taxon>
        <taxon>Haladaptatus</taxon>
    </lineage>
</organism>
<dbReference type="PATRIC" id="fig|797209.4.peg.2803"/>
<reference evidence="2 4" key="1">
    <citation type="journal article" date="2014" name="ISME J.">
        <title>Trehalose/2-sulfotrehalose biosynthesis and glycine-betaine uptake are widely spread mechanisms for osmoadaptation in the Halobacteriales.</title>
        <authorList>
            <person name="Youssef N.H."/>
            <person name="Savage-Ashlock K.N."/>
            <person name="McCully A.L."/>
            <person name="Luedtke B."/>
            <person name="Shaw E.I."/>
            <person name="Hoff W.D."/>
            <person name="Elshahed M.S."/>
        </authorList>
    </citation>
    <scope>NUCLEOTIDE SEQUENCE [LARGE SCALE GENOMIC DNA]</scope>
    <source>
        <strain evidence="2 4">DX253</strain>
    </source>
</reference>
<keyword evidence="1" id="KW-1133">Transmembrane helix</keyword>